<evidence type="ECO:0000256" key="2">
    <source>
        <dbReference type="ARBA" id="ARBA00012438"/>
    </source>
</evidence>
<evidence type="ECO:0000256" key="4">
    <source>
        <dbReference type="SAM" id="Phobius"/>
    </source>
</evidence>
<dbReference type="PANTHER" id="PTHR43547:SF2">
    <property type="entry name" value="HYBRID SIGNAL TRANSDUCTION HISTIDINE KINASE C"/>
    <property type="match status" value="1"/>
</dbReference>
<dbReference type="Proteomes" id="UP000271003">
    <property type="component" value="Chromosome"/>
</dbReference>
<dbReference type="GO" id="GO:0000155">
    <property type="term" value="F:phosphorelay sensor kinase activity"/>
    <property type="evidence" value="ECO:0007669"/>
    <property type="project" value="InterPro"/>
</dbReference>
<evidence type="ECO:0000259" key="5">
    <source>
        <dbReference type="PROSITE" id="PS50109"/>
    </source>
</evidence>
<dbReference type="PROSITE" id="PS50109">
    <property type="entry name" value="HIS_KIN"/>
    <property type="match status" value="1"/>
</dbReference>
<dbReference type="InterPro" id="IPR003661">
    <property type="entry name" value="HisK_dim/P_dom"/>
</dbReference>
<dbReference type="InterPro" id="IPR005467">
    <property type="entry name" value="His_kinase_dom"/>
</dbReference>
<keyword evidence="7" id="KW-1185">Reference proteome</keyword>
<gene>
    <name evidence="6" type="ORF">SUTMEG_16290</name>
</gene>
<dbReference type="PANTHER" id="PTHR43547">
    <property type="entry name" value="TWO-COMPONENT HISTIDINE KINASE"/>
    <property type="match status" value="1"/>
</dbReference>
<feature type="transmembrane region" description="Helical" evidence="4">
    <location>
        <begin position="6"/>
        <end position="25"/>
    </location>
</feature>
<keyword evidence="4" id="KW-1133">Transmembrane helix</keyword>
<evidence type="ECO:0000313" key="7">
    <source>
        <dbReference type="Proteomes" id="UP000271003"/>
    </source>
</evidence>
<dbReference type="InterPro" id="IPR003594">
    <property type="entry name" value="HATPase_dom"/>
</dbReference>
<keyword evidence="3" id="KW-0597">Phosphoprotein</keyword>
<dbReference type="InterPro" id="IPR036097">
    <property type="entry name" value="HisK_dim/P_sf"/>
</dbReference>
<dbReference type="KEGG" id="sutt:SUTMEG_16290"/>
<dbReference type="RefSeq" id="WP_120177316.1">
    <property type="nucleotide sequence ID" value="NZ_AP018786.1"/>
</dbReference>
<protein>
    <recommendedName>
        <fullName evidence="2">histidine kinase</fullName>
        <ecNumber evidence="2">2.7.13.3</ecNumber>
    </recommendedName>
</protein>
<evidence type="ECO:0000256" key="1">
    <source>
        <dbReference type="ARBA" id="ARBA00000085"/>
    </source>
</evidence>
<dbReference type="OrthoDB" id="9812260at2"/>
<feature type="transmembrane region" description="Helical" evidence="4">
    <location>
        <begin position="281"/>
        <end position="300"/>
    </location>
</feature>
<dbReference type="EMBL" id="AP018786">
    <property type="protein sequence ID" value="BBF23738.1"/>
    <property type="molecule type" value="Genomic_DNA"/>
</dbReference>
<dbReference type="SMART" id="SM00388">
    <property type="entry name" value="HisKA"/>
    <property type="match status" value="1"/>
</dbReference>
<name>A0A2Z6IEU4_9BURK</name>
<dbReference type="Gene3D" id="3.30.565.10">
    <property type="entry name" value="Histidine kinase-like ATPase, C-terminal domain"/>
    <property type="match status" value="1"/>
</dbReference>
<accession>A0A2Z6IEU4</accession>
<dbReference type="CDD" id="cd00075">
    <property type="entry name" value="HATPase"/>
    <property type="match status" value="1"/>
</dbReference>
<dbReference type="CDD" id="cd00082">
    <property type="entry name" value="HisKA"/>
    <property type="match status" value="1"/>
</dbReference>
<dbReference type="InterPro" id="IPR036890">
    <property type="entry name" value="HATPase_C_sf"/>
</dbReference>
<evidence type="ECO:0000256" key="3">
    <source>
        <dbReference type="ARBA" id="ARBA00022553"/>
    </source>
</evidence>
<dbReference type="SUPFAM" id="SSF55874">
    <property type="entry name" value="ATPase domain of HSP90 chaperone/DNA topoisomerase II/histidine kinase"/>
    <property type="match status" value="1"/>
</dbReference>
<organism evidence="6 7">
    <name type="scientific">Sutterella megalosphaeroides</name>
    <dbReference type="NCBI Taxonomy" id="2494234"/>
    <lineage>
        <taxon>Bacteria</taxon>
        <taxon>Pseudomonadati</taxon>
        <taxon>Pseudomonadota</taxon>
        <taxon>Betaproteobacteria</taxon>
        <taxon>Burkholderiales</taxon>
        <taxon>Sutterellaceae</taxon>
        <taxon>Sutterella</taxon>
    </lineage>
</organism>
<reference evidence="6 7" key="1">
    <citation type="journal article" date="2018" name="Int. J. Syst. Evol. Microbiol.">
        <title>Mesosutterella multiformis gen. nov., sp. nov., a member of the family Sutterellaceae and Sutterella megalosphaeroides sp. nov., isolated from human faeces.</title>
        <authorList>
            <person name="Sakamoto M."/>
            <person name="Ikeyama N."/>
            <person name="Kunihiro T."/>
            <person name="Iino T."/>
            <person name="Yuki M."/>
            <person name="Ohkuma M."/>
        </authorList>
    </citation>
    <scope>NUCLEOTIDE SEQUENCE [LARGE SCALE GENOMIC DNA]</scope>
    <source>
        <strain evidence="6 7">6FBBBH3</strain>
    </source>
</reference>
<feature type="domain" description="Histidine kinase" evidence="5">
    <location>
        <begin position="482"/>
        <end position="693"/>
    </location>
</feature>
<comment type="catalytic activity">
    <reaction evidence="1">
        <text>ATP + protein L-histidine = ADP + protein N-phospho-L-histidine.</text>
        <dbReference type="EC" id="2.7.13.3"/>
    </reaction>
</comment>
<dbReference type="Gene3D" id="1.10.287.130">
    <property type="match status" value="1"/>
</dbReference>
<evidence type="ECO:0000313" key="6">
    <source>
        <dbReference type="EMBL" id="BBF23738.1"/>
    </source>
</evidence>
<dbReference type="SMART" id="SM00387">
    <property type="entry name" value="HATPase_c"/>
    <property type="match status" value="1"/>
</dbReference>
<proteinExistence type="predicted"/>
<dbReference type="AlphaFoldDB" id="A0A2Z6IEU4"/>
<keyword evidence="4" id="KW-0472">Membrane</keyword>
<dbReference type="InterPro" id="IPR004358">
    <property type="entry name" value="Sig_transdc_His_kin-like_C"/>
</dbReference>
<dbReference type="EC" id="2.7.13.3" evidence="2"/>
<sequence length="694" mass="77022">MRFRSYIALALTATAIVPFFAWSVLQRGDVDRRILESDAEQSRAAHEAARLVEERLETLAQLARYAARSVGEAARAEPTPVSPEKVELLLRDVVKSFPTLNNLHVDRLAPESARVAAFYPPHASDGRALLGVDHSTRWHVAAKRRGLEGVAFSPVLTSSQNREAPPILTFAADVPGSPELLLSGAVELEALLHEIEGSLSSRGLQLTVLTPERQIVWPASTAPHVRTWPEVPDDRSLIGLGSARRFVTVAHLPDSVSGWAIVVSKPESLRSAERRRIERRTALLASAVLLLTLVAGWAAGRPLRRAFRQLEEDLDARGFGTDRTTIRRGPDELRHVQRVYREVRRALDARNAQLSATAEQRARELEAEELLFRSVFDGIELPFLLLDADWKPHLRNRAATSLNDRVAERLVDEARAHWTTPDAADTTTVDVRNDDGRLETFALHVFPFSARRSTLAEGYALLVESVTDREALKRMKDDLLGIVAHELKTPVTACRLQVERLESTLGPHEGLRALDRDLDHLRHIVHDWLSVARIDGGTFTVYPSVVQLDPLLRKARRLVRARYDFDFSVSVDEEAECIFADASALTDVFVNLFTNACRYAKPDKKPVVAVTARREGNDIVIDVCDRGIGIAPEDLERIFDRFYQVSQGTRRRTGGTGLGLVICRAVCTAHGGTLEASCAGGVTRFTLRLPQPSP</sequence>
<dbReference type="SUPFAM" id="SSF47384">
    <property type="entry name" value="Homodimeric domain of signal transducing histidine kinase"/>
    <property type="match status" value="1"/>
</dbReference>
<dbReference type="PRINTS" id="PR00344">
    <property type="entry name" value="BCTRLSENSOR"/>
</dbReference>
<keyword evidence="4" id="KW-0812">Transmembrane</keyword>
<dbReference type="Pfam" id="PF00512">
    <property type="entry name" value="HisKA"/>
    <property type="match status" value="1"/>
</dbReference>
<dbReference type="Pfam" id="PF02518">
    <property type="entry name" value="HATPase_c"/>
    <property type="match status" value="1"/>
</dbReference>